<dbReference type="InterPro" id="IPR036390">
    <property type="entry name" value="WH_DNA-bd_sf"/>
</dbReference>
<proteinExistence type="predicted"/>
<accession>A0A2S3UQ13</accession>
<dbReference type="Pfam" id="PF13545">
    <property type="entry name" value="HTH_Crp_2"/>
    <property type="match status" value="1"/>
</dbReference>
<dbReference type="SUPFAM" id="SSF51206">
    <property type="entry name" value="cAMP-binding domain-like"/>
    <property type="match status" value="1"/>
</dbReference>
<sequence>MDTRPLEAGSVLYEKSQNFTHAIFPHTGIISLMAEMSDGRSVEKASIGNEGFLGFTYLMGGTDSISRTIVQVPGIASWLTMSDLDEAMQRFVCVREVMLRYSKALIIQLMESVACNTLHTAEQRVSRWLLHADDRLGGADFQLTQKAMSEVLGVRRATISQVCSDLLEFEAIIYSRGIISILNRDILRNHACSCYDRVTEASISTD</sequence>
<dbReference type="Gene3D" id="2.60.120.10">
    <property type="entry name" value="Jelly Rolls"/>
    <property type="match status" value="1"/>
</dbReference>
<dbReference type="AlphaFoldDB" id="A0A2S3UQ13"/>
<reference evidence="5 6" key="1">
    <citation type="submission" date="2018-01" db="EMBL/GenBank/DDBJ databases">
        <title>Genomic Encyclopedia of Archaeal and Bacterial Type Strains, Phase II (KMG-II): from individual species to whole genera.</title>
        <authorList>
            <person name="Goeker M."/>
        </authorList>
    </citation>
    <scope>NUCLEOTIDE SEQUENCE [LARGE SCALE GENOMIC DNA]</scope>
    <source>
        <strain evidence="5 6">DSM 17023</strain>
    </source>
</reference>
<gene>
    <name evidence="5" type="ORF">CLV41_10893</name>
</gene>
<organism evidence="5 6">
    <name type="scientific">Roseibium marinum</name>
    <dbReference type="NCBI Taxonomy" id="281252"/>
    <lineage>
        <taxon>Bacteria</taxon>
        <taxon>Pseudomonadati</taxon>
        <taxon>Pseudomonadota</taxon>
        <taxon>Alphaproteobacteria</taxon>
        <taxon>Hyphomicrobiales</taxon>
        <taxon>Stappiaceae</taxon>
        <taxon>Roseibium</taxon>
    </lineage>
</organism>
<name>A0A2S3UQ13_9HYPH</name>
<comment type="caution">
    <text evidence="5">The sequence shown here is derived from an EMBL/GenBank/DDBJ whole genome shotgun (WGS) entry which is preliminary data.</text>
</comment>
<evidence type="ECO:0000259" key="4">
    <source>
        <dbReference type="Pfam" id="PF13545"/>
    </source>
</evidence>
<dbReference type="InterPro" id="IPR012318">
    <property type="entry name" value="HTH_CRP"/>
</dbReference>
<dbReference type="InterPro" id="IPR014710">
    <property type="entry name" value="RmlC-like_jellyroll"/>
</dbReference>
<dbReference type="InterPro" id="IPR018490">
    <property type="entry name" value="cNMP-bd_dom_sf"/>
</dbReference>
<evidence type="ECO:0000256" key="1">
    <source>
        <dbReference type="ARBA" id="ARBA00023015"/>
    </source>
</evidence>
<dbReference type="Proteomes" id="UP000236959">
    <property type="component" value="Unassembled WGS sequence"/>
</dbReference>
<keyword evidence="2" id="KW-0238">DNA-binding</keyword>
<dbReference type="SUPFAM" id="SSF46785">
    <property type="entry name" value="Winged helix' DNA-binding domain"/>
    <property type="match status" value="1"/>
</dbReference>
<evidence type="ECO:0000256" key="2">
    <source>
        <dbReference type="ARBA" id="ARBA00023125"/>
    </source>
</evidence>
<keyword evidence="3" id="KW-0804">Transcription</keyword>
<keyword evidence="1" id="KW-0805">Transcription regulation</keyword>
<feature type="domain" description="HTH crp-type" evidence="4">
    <location>
        <begin position="123"/>
        <end position="188"/>
    </location>
</feature>
<keyword evidence="6" id="KW-1185">Reference proteome</keyword>
<evidence type="ECO:0000256" key="3">
    <source>
        <dbReference type="ARBA" id="ARBA00023163"/>
    </source>
</evidence>
<evidence type="ECO:0000313" key="6">
    <source>
        <dbReference type="Proteomes" id="UP000236959"/>
    </source>
</evidence>
<dbReference type="GO" id="GO:0003677">
    <property type="term" value="F:DNA binding"/>
    <property type="evidence" value="ECO:0007669"/>
    <property type="project" value="UniProtKB-KW"/>
</dbReference>
<dbReference type="GO" id="GO:0006355">
    <property type="term" value="P:regulation of DNA-templated transcription"/>
    <property type="evidence" value="ECO:0007669"/>
    <property type="project" value="InterPro"/>
</dbReference>
<dbReference type="EMBL" id="PPCN01000008">
    <property type="protein sequence ID" value="POF29670.1"/>
    <property type="molecule type" value="Genomic_DNA"/>
</dbReference>
<evidence type="ECO:0000313" key="5">
    <source>
        <dbReference type="EMBL" id="POF29670.1"/>
    </source>
</evidence>
<protein>
    <submittedName>
        <fullName evidence="5">CRP-like cAMP-binding protein</fullName>
    </submittedName>
</protein>